<evidence type="ECO:0000256" key="1">
    <source>
        <dbReference type="ARBA" id="ARBA00017378"/>
    </source>
</evidence>
<dbReference type="Proteomes" id="UP001151088">
    <property type="component" value="Unassembled WGS sequence"/>
</dbReference>
<dbReference type="InterPro" id="IPR036721">
    <property type="entry name" value="RCK_C_sf"/>
</dbReference>
<dbReference type="NCBIfam" id="NF007030">
    <property type="entry name" value="PRK09496.1-1"/>
    <property type="match status" value="1"/>
</dbReference>
<evidence type="ECO:0000256" key="6">
    <source>
        <dbReference type="ARBA" id="ARBA00023065"/>
    </source>
</evidence>
<reference evidence="9" key="1">
    <citation type="submission" date="2022-08" db="EMBL/GenBank/DDBJ databases">
        <authorList>
            <person name="Li F."/>
        </authorList>
    </citation>
    <scope>NUCLEOTIDE SEQUENCE</scope>
    <source>
        <strain evidence="9">MQZ15Z-1</strain>
    </source>
</reference>
<dbReference type="PROSITE" id="PS51201">
    <property type="entry name" value="RCK_N"/>
    <property type="match status" value="2"/>
</dbReference>
<dbReference type="PROSITE" id="PS51202">
    <property type="entry name" value="RCK_C"/>
    <property type="match status" value="2"/>
</dbReference>
<dbReference type="InterPro" id="IPR006036">
    <property type="entry name" value="K_uptake_TrkA"/>
</dbReference>
<keyword evidence="3" id="KW-0633">Potassium transport</keyword>
<feature type="domain" description="RCK N-terminal" evidence="7">
    <location>
        <begin position="1"/>
        <end position="124"/>
    </location>
</feature>
<evidence type="ECO:0000313" key="9">
    <source>
        <dbReference type="EMBL" id="MCS0496937.1"/>
    </source>
</evidence>
<feature type="domain" description="RCK C-terminal" evidence="8">
    <location>
        <begin position="372"/>
        <end position="453"/>
    </location>
</feature>
<dbReference type="AlphaFoldDB" id="A0A9X2PKH3"/>
<dbReference type="GO" id="GO:0015079">
    <property type="term" value="F:potassium ion transmembrane transporter activity"/>
    <property type="evidence" value="ECO:0007669"/>
    <property type="project" value="InterPro"/>
</dbReference>
<dbReference type="NCBIfam" id="NF007039">
    <property type="entry name" value="PRK09496.3-2"/>
    <property type="match status" value="1"/>
</dbReference>
<dbReference type="EMBL" id="JANTHZ010000009">
    <property type="protein sequence ID" value="MCS0496937.1"/>
    <property type="molecule type" value="Genomic_DNA"/>
</dbReference>
<gene>
    <name evidence="9" type="primary">trkA</name>
    <name evidence="9" type="ORF">NVS89_17765</name>
</gene>
<dbReference type="InterPro" id="IPR036291">
    <property type="entry name" value="NAD(P)-bd_dom_sf"/>
</dbReference>
<dbReference type="NCBIfam" id="NF007031">
    <property type="entry name" value="PRK09496.1-2"/>
    <property type="match status" value="1"/>
</dbReference>
<dbReference type="InterPro" id="IPR003148">
    <property type="entry name" value="RCK_N"/>
</dbReference>
<dbReference type="InterPro" id="IPR006037">
    <property type="entry name" value="RCK_C"/>
</dbReference>
<evidence type="ECO:0000259" key="8">
    <source>
        <dbReference type="PROSITE" id="PS51202"/>
    </source>
</evidence>
<keyword evidence="6" id="KW-0406">Ion transport</keyword>
<organism evidence="9 10">
    <name type="scientific">Ancylobacter mangrovi</name>
    <dbReference type="NCBI Taxonomy" id="2972472"/>
    <lineage>
        <taxon>Bacteria</taxon>
        <taxon>Pseudomonadati</taxon>
        <taxon>Pseudomonadota</taxon>
        <taxon>Alphaproteobacteria</taxon>
        <taxon>Hyphomicrobiales</taxon>
        <taxon>Xanthobacteraceae</taxon>
        <taxon>Ancylobacter</taxon>
    </lineage>
</organism>
<dbReference type="SUPFAM" id="SSF116726">
    <property type="entry name" value="TrkA C-terminal domain-like"/>
    <property type="match status" value="2"/>
</dbReference>
<evidence type="ECO:0000256" key="4">
    <source>
        <dbReference type="ARBA" id="ARBA00022958"/>
    </source>
</evidence>
<dbReference type="Pfam" id="PF02254">
    <property type="entry name" value="TrkA_N"/>
    <property type="match status" value="2"/>
</dbReference>
<evidence type="ECO:0000256" key="2">
    <source>
        <dbReference type="ARBA" id="ARBA00022448"/>
    </source>
</evidence>
<dbReference type="SUPFAM" id="SSF51735">
    <property type="entry name" value="NAD(P)-binding Rossmann-fold domains"/>
    <property type="match status" value="2"/>
</dbReference>
<keyword evidence="4" id="KW-0630">Potassium</keyword>
<keyword evidence="10" id="KW-1185">Reference proteome</keyword>
<proteinExistence type="predicted"/>
<accession>A0A9X2PKH3</accession>
<dbReference type="Gene3D" id="3.30.70.1450">
    <property type="entry name" value="Regulator of K+ conductance, C-terminal domain"/>
    <property type="match status" value="2"/>
</dbReference>
<dbReference type="Gene3D" id="3.40.50.720">
    <property type="entry name" value="NAD(P)-binding Rossmann-like Domain"/>
    <property type="match status" value="2"/>
</dbReference>
<protein>
    <recommendedName>
        <fullName evidence="1">Trk system potassium uptake protein TrkA</fullName>
    </recommendedName>
</protein>
<dbReference type="RefSeq" id="WP_258734095.1">
    <property type="nucleotide sequence ID" value="NZ_JANTHY010000005.1"/>
</dbReference>
<evidence type="ECO:0000256" key="3">
    <source>
        <dbReference type="ARBA" id="ARBA00022538"/>
    </source>
</evidence>
<dbReference type="NCBIfam" id="NF007032">
    <property type="entry name" value="PRK09496.1-4"/>
    <property type="match status" value="1"/>
</dbReference>
<name>A0A9X2PKH3_9HYPH</name>
<dbReference type="PANTHER" id="PTHR43833:SF5">
    <property type="entry name" value="TRK SYSTEM POTASSIUM UPTAKE PROTEIN TRKA"/>
    <property type="match status" value="1"/>
</dbReference>
<dbReference type="PRINTS" id="PR00335">
    <property type="entry name" value="KUPTAKETRKA"/>
</dbReference>
<keyword evidence="5" id="KW-0520">NAD</keyword>
<feature type="domain" description="RCK C-terminal" evidence="8">
    <location>
        <begin position="144"/>
        <end position="228"/>
    </location>
</feature>
<dbReference type="PANTHER" id="PTHR43833">
    <property type="entry name" value="POTASSIUM CHANNEL PROTEIN 2-RELATED-RELATED"/>
    <property type="match status" value="1"/>
</dbReference>
<keyword evidence="2" id="KW-0813">Transport</keyword>
<evidence type="ECO:0000256" key="5">
    <source>
        <dbReference type="ARBA" id="ARBA00023027"/>
    </source>
</evidence>
<sequence>MKVVICGAGQVGFGIAERLAAEQNDVSIIDTSPRLIQAITDSLDVRGFVGHGSHPDVLARAGIEAADMLIAVTLHDEVNMVACQVGHALFDVPTKIARVRAQSYLQGHWRDLFSRDHLPIDVVISPEVEVGETVLRRLSLPGAIDTVSFADGEVVVAGVLCEEDCPVLDTPLRQLTDLFPDLQAVVVAVNRKGRVFVPHSADQLTAGDVAYFVAQGDQVTRTLSIFGHDEPPAQRIVICGGGNIGLYVARQLEERNPRARLKMIEADLDRSEEIAQELSRTVVLRGSALDRTILEEATVDAADTVIAVTNDDRVNILSCLLSRELGAKRMLSLLNDPAYPAFARGLGIDAYVNPRQITVSKILQHVRKGRIRGVHSLVNGQGEVIEAEALETSPLVGKPLRELDLFDGMRIGAVIRGGRVLLPRGDMVIQARDRVVIFALAGKVKRVEQLFRVSLEFF</sequence>
<dbReference type="InterPro" id="IPR050721">
    <property type="entry name" value="Trk_Ktr_HKT_K-transport"/>
</dbReference>
<evidence type="ECO:0000259" key="7">
    <source>
        <dbReference type="PROSITE" id="PS51201"/>
    </source>
</evidence>
<dbReference type="GO" id="GO:0005886">
    <property type="term" value="C:plasma membrane"/>
    <property type="evidence" value="ECO:0007669"/>
    <property type="project" value="InterPro"/>
</dbReference>
<comment type="caution">
    <text evidence="9">The sequence shown here is derived from an EMBL/GenBank/DDBJ whole genome shotgun (WGS) entry which is preliminary data.</text>
</comment>
<feature type="domain" description="RCK N-terminal" evidence="7">
    <location>
        <begin position="233"/>
        <end position="352"/>
    </location>
</feature>
<evidence type="ECO:0000313" key="10">
    <source>
        <dbReference type="Proteomes" id="UP001151088"/>
    </source>
</evidence>
<dbReference type="Pfam" id="PF02080">
    <property type="entry name" value="TrkA_C"/>
    <property type="match status" value="1"/>
</dbReference>